<sequence>MTQDLLTKISAMNGKLSKGQRLIAHYIVNHYERAAFMTAQKLGAAVGVSESTVVRFAYEIGFDGYPRLQRALQELIRNRLTSAQRMEVTSDQIGESNILQKVLSLDIERIRRTAESVNPESFSAAVDAILDAQEIYILGIRSSASLANFLYFYFNHIFKNLRLVSASSASEVFEQIYHMGKGDVFIPITFPRYSRRSIKATEFAKSTGAHVIGITDSDHSPIAPYCDNLLCARSDMVSFVDSLVAPLSLINALIVAVGMRKRGEIFKTYQDLENIWEEYDVYEKPQPTAQ</sequence>
<dbReference type="Proteomes" id="UP000294682">
    <property type="component" value="Unassembled WGS sequence"/>
</dbReference>
<dbReference type="InterPro" id="IPR036388">
    <property type="entry name" value="WH-like_DNA-bd_sf"/>
</dbReference>
<accession>A0A9X8Y8C4</accession>
<dbReference type="GO" id="GO:1901135">
    <property type="term" value="P:carbohydrate derivative metabolic process"/>
    <property type="evidence" value="ECO:0007669"/>
    <property type="project" value="InterPro"/>
</dbReference>
<evidence type="ECO:0000313" key="6">
    <source>
        <dbReference type="EMBL" id="TCL43693.1"/>
    </source>
</evidence>
<dbReference type="InterPro" id="IPR009057">
    <property type="entry name" value="Homeodomain-like_sf"/>
</dbReference>
<evidence type="ECO:0000256" key="1">
    <source>
        <dbReference type="ARBA" id="ARBA00023015"/>
    </source>
</evidence>
<evidence type="ECO:0000256" key="3">
    <source>
        <dbReference type="ARBA" id="ARBA00023163"/>
    </source>
</evidence>
<dbReference type="Pfam" id="PF01380">
    <property type="entry name" value="SIS"/>
    <property type="match status" value="1"/>
</dbReference>
<dbReference type="InterPro" id="IPR001347">
    <property type="entry name" value="SIS_dom"/>
</dbReference>
<evidence type="ECO:0000259" key="4">
    <source>
        <dbReference type="PROSITE" id="PS51071"/>
    </source>
</evidence>
<evidence type="ECO:0000256" key="2">
    <source>
        <dbReference type="ARBA" id="ARBA00023125"/>
    </source>
</evidence>
<keyword evidence="2" id="KW-0238">DNA-binding</keyword>
<keyword evidence="7" id="KW-1185">Reference proteome</keyword>
<dbReference type="AlphaFoldDB" id="A0A9X8Y8C4"/>
<dbReference type="InterPro" id="IPR000281">
    <property type="entry name" value="HTH_RpiR"/>
</dbReference>
<keyword evidence="3" id="KW-0804">Transcription</keyword>
<dbReference type="CDD" id="cd05013">
    <property type="entry name" value="SIS_RpiR"/>
    <property type="match status" value="1"/>
</dbReference>
<dbReference type="PROSITE" id="PS51071">
    <property type="entry name" value="HTH_RPIR"/>
    <property type="match status" value="1"/>
</dbReference>
<dbReference type="InterPro" id="IPR035472">
    <property type="entry name" value="RpiR-like_SIS"/>
</dbReference>
<dbReference type="PANTHER" id="PTHR30514">
    <property type="entry name" value="GLUCOKINASE"/>
    <property type="match status" value="1"/>
</dbReference>
<dbReference type="GO" id="GO:0003677">
    <property type="term" value="F:DNA binding"/>
    <property type="evidence" value="ECO:0007669"/>
    <property type="project" value="UniProtKB-KW"/>
</dbReference>
<dbReference type="Gene3D" id="3.40.50.10490">
    <property type="entry name" value="Glucose-6-phosphate isomerase like protein, domain 1"/>
    <property type="match status" value="1"/>
</dbReference>
<dbReference type="Pfam" id="PF01418">
    <property type="entry name" value="HTH_6"/>
    <property type="match status" value="1"/>
</dbReference>
<dbReference type="InterPro" id="IPR047640">
    <property type="entry name" value="RpiR-like"/>
</dbReference>
<dbReference type="GO" id="GO:0097367">
    <property type="term" value="F:carbohydrate derivative binding"/>
    <property type="evidence" value="ECO:0007669"/>
    <property type="project" value="InterPro"/>
</dbReference>
<gene>
    <name evidence="6" type="ORF">EDD78_10427</name>
</gene>
<dbReference type="GO" id="GO:0003700">
    <property type="term" value="F:DNA-binding transcription factor activity"/>
    <property type="evidence" value="ECO:0007669"/>
    <property type="project" value="InterPro"/>
</dbReference>
<dbReference type="InterPro" id="IPR046348">
    <property type="entry name" value="SIS_dom_sf"/>
</dbReference>
<dbReference type="SUPFAM" id="SSF53697">
    <property type="entry name" value="SIS domain"/>
    <property type="match status" value="1"/>
</dbReference>
<comment type="caution">
    <text evidence="6">The sequence shown here is derived from an EMBL/GenBank/DDBJ whole genome shotgun (WGS) entry which is preliminary data.</text>
</comment>
<feature type="domain" description="HTH rpiR-type" evidence="4">
    <location>
        <begin position="3"/>
        <end position="79"/>
    </location>
</feature>
<dbReference type="EMBL" id="SLUK01000004">
    <property type="protein sequence ID" value="TCL43693.1"/>
    <property type="molecule type" value="Genomic_DNA"/>
</dbReference>
<dbReference type="SUPFAM" id="SSF46689">
    <property type="entry name" value="Homeodomain-like"/>
    <property type="match status" value="1"/>
</dbReference>
<evidence type="ECO:0000313" key="7">
    <source>
        <dbReference type="Proteomes" id="UP000294682"/>
    </source>
</evidence>
<dbReference type="RefSeq" id="WP_079698350.1">
    <property type="nucleotide sequence ID" value="NZ_SLUK01000004.1"/>
</dbReference>
<reference evidence="6 7" key="1">
    <citation type="submission" date="2019-03" db="EMBL/GenBank/DDBJ databases">
        <title>Genomic Encyclopedia of Type Strains, Phase IV (KMG-IV): sequencing the most valuable type-strain genomes for metagenomic binning, comparative biology and taxonomic classification.</title>
        <authorList>
            <person name="Goeker M."/>
        </authorList>
    </citation>
    <scope>NUCLEOTIDE SEQUENCE [LARGE SCALE GENOMIC DNA]</scope>
    <source>
        <strain evidence="6 7">DSM 100433</strain>
    </source>
</reference>
<name>A0A9X8Y8C4_9FIRM</name>
<dbReference type="Gene3D" id="1.10.10.10">
    <property type="entry name" value="Winged helix-like DNA-binding domain superfamily/Winged helix DNA-binding domain"/>
    <property type="match status" value="1"/>
</dbReference>
<dbReference type="PROSITE" id="PS51464">
    <property type="entry name" value="SIS"/>
    <property type="match status" value="1"/>
</dbReference>
<keyword evidence="1" id="KW-0805">Transcription regulation</keyword>
<dbReference type="PANTHER" id="PTHR30514:SF18">
    <property type="entry name" value="RPIR-FAMILY TRANSCRIPTIONAL REGULATOR"/>
    <property type="match status" value="1"/>
</dbReference>
<protein>
    <submittedName>
        <fullName evidence="6">RpiR family transcriptional regulator</fullName>
    </submittedName>
</protein>
<proteinExistence type="predicted"/>
<organism evidence="6 7">
    <name type="scientific">Harryflintia acetispora</name>
    <dbReference type="NCBI Taxonomy" id="1849041"/>
    <lineage>
        <taxon>Bacteria</taxon>
        <taxon>Bacillati</taxon>
        <taxon>Bacillota</taxon>
        <taxon>Clostridia</taxon>
        <taxon>Eubacteriales</taxon>
        <taxon>Oscillospiraceae</taxon>
        <taxon>Harryflintia</taxon>
    </lineage>
</organism>
<evidence type="ECO:0000259" key="5">
    <source>
        <dbReference type="PROSITE" id="PS51464"/>
    </source>
</evidence>
<feature type="domain" description="SIS" evidence="5">
    <location>
        <begin position="125"/>
        <end position="264"/>
    </location>
</feature>